<dbReference type="PANTHER" id="PTHR36837">
    <property type="entry name" value="POLY(3-HYDROXYALKANOATE) POLYMERASE SUBUNIT PHAC"/>
    <property type="match status" value="1"/>
</dbReference>
<name>A0A5C8P703_9HYPH</name>
<gene>
    <name evidence="2" type="primary">phaZ</name>
    <name evidence="2" type="ORF">FHP25_38960</name>
</gene>
<dbReference type="EMBL" id="VDUZ01000082">
    <property type="protein sequence ID" value="TXL69469.1"/>
    <property type="molecule type" value="Genomic_DNA"/>
</dbReference>
<protein>
    <submittedName>
        <fullName evidence="2">Polyhydroxyalkanoate depolymerase</fullName>
    </submittedName>
</protein>
<keyword evidence="3" id="KW-1185">Reference proteome</keyword>
<dbReference type="RefSeq" id="WP_147852422.1">
    <property type="nucleotide sequence ID" value="NZ_VDUZ01000082.1"/>
</dbReference>
<dbReference type="AlphaFoldDB" id="A0A5C8P703"/>
<dbReference type="Pfam" id="PF06850">
    <property type="entry name" value="PHB_depo_C"/>
    <property type="match status" value="1"/>
</dbReference>
<dbReference type="SUPFAM" id="SSF53474">
    <property type="entry name" value="alpha/beta-Hydrolases"/>
    <property type="match status" value="1"/>
</dbReference>
<comment type="caution">
    <text evidence="2">The sequence shown here is derived from an EMBL/GenBank/DDBJ whole genome shotgun (WGS) entry which is preliminary data.</text>
</comment>
<reference evidence="2 3" key="1">
    <citation type="submission" date="2019-06" db="EMBL/GenBank/DDBJ databases">
        <title>New taxonomy in bacterial strain CC-CFT640, isolated from vineyard.</title>
        <authorList>
            <person name="Lin S.-Y."/>
            <person name="Tsai C.-F."/>
            <person name="Young C.-C."/>
        </authorList>
    </citation>
    <scope>NUCLEOTIDE SEQUENCE [LARGE SCALE GENOMIC DNA]</scope>
    <source>
        <strain evidence="2 3">CC-CFT640</strain>
    </source>
</reference>
<evidence type="ECO:0000313" key="3">
    <source>
        <dbReference type="Proteomes" id="UP000321638"/>
    </source>
</evidence>
<dbReference type="PIRSF" id="PIRSF020818">
    <property type="entry name" value="PHB_depoly_PhaZ"/>
    <property type="match status" value="1"/>
</dbReference>
<dbReference type="InterPro" id="IPR051321">
    <property type="entry name" value="PHA/PHB_synthase"/>
</dbReference>
<dbReference type="InterPro" id="IPR029058">
    <property type="entry name" value="AB_hydrolase_fold"/>
</dbReference>
<dbReference type="NCBIfam" id="TIGR01849">
    <property type="entry name" value="PHB_depoly_PhaZ"/>
    <property type="match status" value="1"/>
</dbReference>
<feature type="domain" description="PHB de-polymerase C-terminal" evidence="1">
    <location>
        <begin position="202"/>
        <end position="401"/>
    </location>
</feature>
<evidence type="ECO:0000313" key="2">
    <source>
        <dbReference type="EMBL" id="TXL69469.1"/>
    </source>
</evidence>
<accession>A0A5C8P703</accession>
<dbReference type="Proteomes" id="UP000321638">
    <property type="component" value="Unassembled WGS sequence"/>
</dbReference>
<dbReference type="InterPro" id="IPR009656">
    <property type="entry name" value="PHB_depo_C"/>
</dbReference>
<dbReference type="InterPro" id="IPR010915">
    <property type="entry name" value="PHB_depoly_PhaZ"/>
</dbReference>
<evidence type="ECO:0000259" key="1">
    <source>
        <dbReference type="Pfam" id="PF06850"/>
    </source>
</evidence>
<organism evidence="2 3">
    <name type="scientific">Vineibacter terrae</name>
    <dbReference type="NCBI Taxonomy" id="2586908"/>
    <lineage>
        <taxon>Bacteria</taxon>
        <taxon>Pseudomonadati</taxon>
        <taxon>Pseudomonadota</taxon>
        <taxon>Alphaproteobacteria</taxon>
        <taxon>Hyphomicrobiales</taxon>
        <taxon>Vineibacter</taxon>
    </lineage>
</organism>
<dbReference type="Gene3D" id="3.40.50.1820">
    <property type="entry name" value="alpha/beta hydrolase"/>
    <property type="match status" value="1"/>
</dbReference>
<sequence length="404" mass="44641">MLYFAYQAHADFMQPLRAAARTTAVALRQPLAGLSAGTARGVAAACELIARAGLSHRRPSFRIDSVIAGGRETAVHEEAIHTTPFGTLLHFAKGIDVVQPRVLLVAPLSGHFATLLRATVQTLLPEHDVYITDWHNARDVSLWHGRFGFDEYVDHLIRFLEVLGPGTHVVAVCQPCVQALAAAAVMAEAGNPAQPRSLTLMAGPIDCRVNPTAVNQLATSRPIEWFEHNLISAVPMTFPGALRRVYPGFLQLLAFMSMNIDRHLKAHVDLFSHLAQGCHTKAAATKAFYDEYFAVLDMTAEFYLETVRYVFQEHRLARGMLTWHGHKVDPRAIRRTTLLTVEGEKDDICAVGQTLAAHDLCAGLRPYRKRHHLQPGVGHYGVFSGRKWSGQIYPVVRNVILASD</sequence>
<dbReference type="OrthoDB" id="9774318at2"/>
<dbReference type="PANTHER" id="PTHR36837:SF4">
    <property type="entry name" value="BLR0908 PROTEIN"/>
    <property type="match status" value="1"/>
</dbReference>
<proteinExistence type="predicted"/>